<dbReference type="SUPFAM" id="SSF52540">
    <property type="entry name" value="P-loop containing nucleoside triphosphate hydrolases"/>
    <property type="match status" value="1"/>
</dbReference>
<dbReference type="InterPro" id="IPR019987">
    <property type="entry name" value="GTP-bd_ribosome_bio_YsxC"/>
</dbReference>
<dbReference type="Proteomes" id="UP001244787">
    <property type="component" value="Unassembled WGS sequence"/>
</dbReference>
<reference evidence="12 13" key="1">
    <citation type="submission" date="2023-06" db="EMBL/GenBank/DDBJ databases">
        <authorList>
            <person name="Ye Y.-Q."/>
            <person name="Du Z.-J."/>
        </authorList>
    </citation>
    <scope>NUCLEOTIDE SEQUENCE [LARGE SCALE GENOMIC DNA]</scope>
    <source>
        <strain evidence="12 13">SDUM287046</strain>
    </source>
</reference>
<keyword evidence="9 10" id="KW-0131">Cell cycle</keyword>
<dbReference type="InterPro" id="IPR030393">
    <property type="entry name" value="G_ENGB_dom"/>
</dbReference>
<dbReference type="PROSITE" id="PS51706">
    <property type="entry name" value="G_ENGB"/>
    <property type="match status" value="1"/>
</dbReference>
<name>A0ABT8DK58_9FLAO</name>
<proteinExistence type="inferred from homology"/>
<evidence type="ECO:0000256" key="8">
    <source>
        <dbReference type="ARBA" id="ARBA00023210"/>
    </source>
</evidence>
<keyword evidence="3 10" id="KW-0132">Cell division</keyword>
<dbReference type="RefSeq" id="WP_290254428.1">
    <property type="nucleotide sequence ID" value="NZ_JAUGQQ010000004.1"/>
</dbReference>
<dbReference type="CDD" id="cd01876">
    <property type="entry name" value="YihA_EngB"/>
    <property type="match status" value="1"/>
</dbReference>
<evidence type="ECO:0000256" key="4">
    <source>
        <dbReference type="ARBA" id="ARBA00022723"/>
    </source>
</evidence>
<keyword evidence="5 10" id="KW-0547">Nucleotide-binding</keyword>
<keyword evidence="7 10" id="KW-0342">GTP-binding</keyword>
<keyword evidence="13" id="KW-1185">Reference proteome</keyword>
<evidence type="ECO:0000259" key="11">
    <source>
        <dbReference type="PROSITE" id="PS51706"/>
    </source>
</evidence>
<evidence type="ECO:0000313" key="13">
    <source>
        <dbReference type="Proteomes" id="UP001244787"/>
    </source>
</evidence>
<evidence type="ECO:0000256" key="10">
    <source>
        <dbReference type="HAMAP-Rule" id="MF_00321"/>
    </source>
</evidence>
<dbReference type="PANTHER" id="PTHR11649">
    <property type="entry name" value="MSS1/TRME-RELATED GTP-BINDING PROTEIN"/>
    <property type="match status" value="1"/>
</dbReference>
<feature type="domain" description="EngB-type G" evidence="11">
    <location>
        <begin position="22"/>
        <end position="197"/>
    </location>
</feature>
<evidence type="ECO:0000313" key="12">
    <source>
        <dbReference type="EMBL" id="MDN3724341.1"/>
    </source>
</evidence>
<accession>A0ABT8DK58</accession>
<evidence type="ECO:0000256" key="2">
    <source>
        <dbReference type="ARBA" id="ARBA00009638"/>
    </source>
</evidence>
<dbReference type="Pfam" id="PF01926">
    <property type="entry name" value="MMR_HSR1"/>
    <property type="match status" value="1"/>
</dbReference>
<organism evidence="12 13">
    <name type="scientific">Aequorivita aurantiaca</name>
    <dbReference type="NCBI Taxonomy" id="3053356"/>
    <lineage>
        <taxon>Bacteria</taxon>
        <taxon>Pseudomonadati</taxon>
        <taxon>Bacteroidota</taxon>
        <taxon>Flavobacteriia</taxon>
        <taxon>Flavobacteriales</taxon>
        <taxon>Flavobacteriaceae</taxon>
        <taxon>Aequorivita</taxon>
    </lineage>
</organism>
<dbReference type="Gene3D" id="3.40.50.300">
    <property type="entry name" value="P-loop containing nucleotide triphosphate hydrolases"/>
    <property type="match status" value="1"/>
</dbReference>
<evidence type="ECO:0000256" key="3">
    <source>
        <dbReference type="ARBA" id="ARBA00022618"/>
    </source>
</evidence>
<dbReference type="NCBIfam" id="TIGR03598">
    <property type="entry name" value="GTPase_YsxC"/>
    <property type="match status" value="1"/>
</dbReference>
<dbReference type="PANTHER" id="PTHR11649:SF13">
    <property type="entry name" value="ENGB-TYPE G DOMAIN-CONTAINING PROTEIN"/>
    <property type="match status" value="1"/>
</dbReference>
<keyword evidence="8 10" id="KW-0717">Septation</keyword>
<evidence type="ECO:0000256" key="6">
    <source>
        <dbReference type="ARBA" id="ARBA00022842"/>
    </source>
</evidence>
<comment type="similarity">
    <text evidence="2 10">Belongs to the TRAFAC class TrmE-Era-EngA-EngB-Septin-like GTPase superfamily. EngB GTPase family.</text>
</comment>
<evidence type="ECO:0000256" key="1">
    <source>
        <dbReference type="ARBA" id="ARBA00001946"/>
    </source>
</evidence>
<evidence type="ECO:0000256" key="5">
    <source>
        <dbReference type="ARBA" id="ARBA00022741"/>
    </source>
</evidence>
<dbReference type="InterPro" id="IPR006073">
    <property type="entry name" value="GTP-bd"/>
</dbReference>
<dbReference type="EMBL" id="JAUGQQ010000004">
    <property type="protein sequence ID" value="MDN3724341.1"/>
    <property type="molecule type" value="Genomic_DNA"/>
</dbReference>
<evidence type="ECO:0000256" key="9">
    <source>
        <dbReference type="ARBA" id="ARBA00023306"/>
    </source>
</evidence>
<comment type="function">
    <text evidence="10">Necessary for normal cell division and for the maintenance of normal septation.</text>
</comment>
<keyword evidence="6" id="KW-0460">Magnesium</keyword>
<dbReference type="HAMAP" id="MF_00321">
    <property type="entry name" value="GTPase_EngB"/>
    <property type="match status" value="1"/>
</dbReference>
<gene>
    <name evidence="12" type="primary">yihA</name>
    <name evidence="10" type="synonym">engB</name>
    <name evidence="12" type="ORF">QRD02_08095</name>
</gene>
<protein>
    <recommendedName>
        <fullName evidence="10">Probable GTP-binding protein EngB</fullName>
    </recommendedName>
</protein>
<evidence type="ECO:0000256" key="7">
    <source>
        <dbReference type="ARBA" id="ARBA00023134"/>
    </source>
</evidence>
<sequence>MQIKSAEFLMSNSEVAKCPKDRLPEYAFIGRSNVGKSSLINMLMQRKSLAKTSGRPGKTQLINHFLVNKNWYLVDLPGYGYARVSKSSKKTFQKFITNYFEKREQMVLAFVLVDCRHEPQPIDLDFMQWLGESGIPFNIIFTKADKLKTKALERNIATYTEKMLESWEEMPAFFVTSASNSIGREEVLQYIDQLNSTIQNSDF</sequence>
<comment type="cofactor">
    <cofactor evidence="1">
        <name>Mg(2+)</name>
        <dbReference type="ChEBI" id="CHEBI:18420"/>
    </cofactor>
</comment>
<dbReference type="InterPro" id="IPR027417">
    <property type="entry name" value="P-loop_NTPase"/>
</dbReference>
<keyword evidence="4" id="KW-0479">Metal-binding</keyword>
<comment type="caution">
    <text evidence="12">The sequence shown here is derived from an EMBL/GenBank/DDBJ whole genome shotgun (WGS) entry which is preliminary data.</text>
</comment>